<protein>
    <submittedName>
        <fullName evidence="1">Uncharacterized protein</fullName>
    </submittedName>
</protein>
<dbReference type="RefSeq" id="WP_064298841.1">
    <property type="nucleotide sequence ID" value="NZ_JACWND010000012.1"/>
</dbReference>
<dbReference type="EMBL" id="LN899824">
    <property type="protein sequence ID" value="CUV28912.1"/>
    <property type="molecule type" value="Genomic_DNA"/>
</dbReference>
<dbReference type="PATRIC" id="fig|305.103.peg.5460"/>
<evidence type="ECO:0000313" key="1">
    <source>
        <dbReference type="EMBL" id="CUV28912.1"/>
    </source>
</evidence>
<dbReference type="AlphaFoldDB" id="A0A0S4V2K0"/>
<sequence>MYPDPKKVRDHRITIRLDDYEFAFFISLANLVGEQPAALARRVLLKEATQLCTSDSTVEPRSA</sequence>
<organism evidence="1">
    <name type="scientific">Ralstonia solanacearum</name>
    <name type="common">Pseudomonas solanacearum</name>
    <dbReference type="NCBI Taxonomy" id="305"/>
    <lineage>
        <taxon>Bacteria</taxon>
        <taxon>Pseudomonadati</taxon>
        <taxon>Pseudomonadota</taxon>
        <taxon>Betaproteobacteria</taxon>
        <taxon>Burkholderiales</taxon>
        <taxon>Burkholderiaceae</taxon>
        <taxon>Ralstonia</taxon>
        <taxon>Ralstonia solanacearum species complex</taxon>
    </lineage>
</organism>
<gene>
    <name evidence="1" type="ORF">RUN1985_v1_290062</name>
</gene>
<proteinExistence type="predicted"/>
<reference evidence="1" key="1">
    <citation type="submission" date="2015-10" db="EMBL/GenBank/DDBJ databases">
        <authorList>
            <person name="Gilbert D.G."/>
        </authorList>
    </citation>
    <scope>NUCLEOTIDE SEQUENCE</scope>
    <source>
        <strain evidence="1">Phyl III-seqv23</strain>
    </source>
</reference>
<accession>A0A0S4V2K0</accession>
<name>A0A0S4V2K0_RALSL</name>